<dbReference type="RefSeq" id="WP_092544848.1">
    <property type="nucleotide sequence ID" value="NZ_BOMJ01000001.1"/>
</dbReference>
<accession>A0A1H1YBS3</accession>
<keyword evidence="2" id="KW-1185">Reference proteome</keyword>
<dbReference type="OrthoDB" id="4332189at2"/>
<protein>
    <submittedName>
        <fullName evidence="1">Uncharacterized protein</fullName>
    </submittedName>
</protein>
<name>A0A1H1YBS3_9ACTN</name>
<evidence type="ECO:0000313" key="1">
    <source>
        <dbReference type="EMBL" id="SDT18852.1"/>
    </source>
</evidence>
<organism evidence="1 2">
    <name type="scientific">Actinoplanes derwentensis</name>
    <dbReference type="NCBI Taxonomy" id="113562"/>
    <lineage>
        <taxon>Bacteria</taxon>
        <taxon>Bacillati</taxon>
        <taxon>Actinomycetota</taxon>
        <taxon>Actinomycetes</taxon>
        <taxon>Micromonosporales</taxon>
        <taxon>Micromonosporaceae</taxon>
        <taxon>Actinoplanes</taxon>
    </lineage>
</organism>
<sequence>MIATLTVAAPVAGRSVTTVQTSKFTLASGTEQFTLIEAASGVQFRFAAAFAGDTYGKASSGTSAAVIIK</sequence>
<gene>
    <name evidence="1" type="ORF">SAMN04489716_2789</name>
</gene>
<dbReference type="AlphaFoldDB" id="A0A1H1YBS3"/>
<reference evidence="1 2" key="1">
    <citation type="submission" date="2016-10" db="EMBL/GenBank/DDBJ databases">
        <authorList>
            <person name="de Groot N.N."/>
        </authorList>
    </citation>
    <scope>NUCLEOTIDE SEQUENCE [LARGE SCALE GENOMIC DNA]</scope>
    <source>
        <strain evidence="1 2">DSM 43941</strain>
    </source>
</reference>
<proteinExistence type="predicted"/>
<dbReference type="Proteomes" id="UP000198688">
    <property type="component" value="Chromosome I"/>
</dbReference>
<evidence type="ECO:0000313" key="2">
    <source>
        <dbReference type="Proteomes" id="UP000198688"/>
    </source>
</evidence>
<dbReference type="EMBL" id="LT629758">
    <property type="protein sequence ID" value="SDT18852.1"/>
    <property type="molecule type" value="Genomic_DNA"/>
</dbReference>
<dbReference type="STRING" id="113562.SAMN04489716_2789"/>